<comment type="caution">
    <text evidence="3">The sequence shown here is derived from an EMBL/GenBank/DDBJ whole genome shotgun (WGS) entry which is preliminary data.</text>
</comment>
<accession>A0A497ESV8</accession>
<dbReference type="PANTHER" id="PTHR23518:SF2">
    <property type="entry name" value="MAJOR FACILITATOR SUPERFAMILY TRANSPORTER"/>
    <property type="match status" value="1"/>
</dbReference>
<evidence type="ECO:0000313" key="3">
    <source>
        <dbReference type="EMBL" id="RLE50317.1"/>
    </source>
</evidence>
<dbReference type="SUPFAM" id="SSF103473">
    <property type="entry name" value="MFS general substrate transporter"/>
    <property type="match status" value="1"/>
</dbReference>
<protein>
    <recommendedName>
        <fullName evidence="2">Major facilitator superfamily (MFS) profile domain-containing protein</fullName>
    </recommendedName>
</protein>
<dbReference type="AlphaFoldDB" id="A0A497ESV8"/>
<reference evidence="3 4" key="1">
    <citation type="submission" date="2018-06" db="EMBL/GenBank/DDBJ databases">
        <title>Extensive metabolic versatility and redundancy in microbially diverse, dynamic hydrothermal sediments.</title>
        <authorList>
            <person name="Dombrowski N."/>
            <person name="Teske A."/>
            <person name="Baker B.J."/>
        </authorList>
    </citation>
    <scope>NUCLEOTIDE SEQUENCE [LARGE SCALE GENOMIC DNA]</scope>
    <source>
        <strain evidence="3">B66_G16</strain>
    </source>
</reference>
<dbReference type="PANTHER" id="PTHR23518">
    <property type="entry name" value="C-METHYLTRANSFERASE"/>
    <property type="match status" value="1"/>
</dbReference>
<organism evidence="3 4">
    <name type="scientific">Thermoproteota archaeon</name>
    <dbReference type="NCBI Taxonomy" id="2056631"/>
    <lineage>
        <taxon>Archaea</taxon>
        <taxon>Thermoproteota</taxon>
    </lineage>
</organism>
<feature type="domain" description="Major facilitator superfamily (MFS) profile" evidence="2">
    <location>
        <begin position="1"/>
        <end position="361"/>
    </location>
</feature>
<feature type="transmembrane region" description="Helical" evidence="1">
    <location>
        <begin position="221"/>
        <end position="239"/>
    </location>
</feature>
<evidence type="ECO:0000259" key="2">
    <source>
        <dbReference type="PROSITE" id="PS50850"/>
    </source>
</evidence>
<evidence type="ECO:0000313" key="4">
    <source>
        <dbReference type="Proteomes" id="UP000278475"/>
    </source>
</evidence>
<proteinExistence type="predicted"/>
<feature type="transmembrane region" description="Helical" evidence="1">
    <location>
        <begin position="140"/>
        <end position="159"/>
    </location>
</feature>
<feature type="transmembrane region" description="Helical" evidence="1">
    <location>
        <begin position="271"/>
        <end position="288"/>
    </location>
</feature>
<feature type="transmembrane region" description="Helical" evidence="1">
    <location>
        <begin position="185"/>
        <end position="209"/>
    </location>
</feature>
<keyword evidence="1" id="KW-0812">Transmembrane</keyword>
<keyword evidence="1" id="KW-1133">Transmembrane helix</keyword>
<name>A0A497ESV8_9CREN</name>
<gene>
    <name evidence="3" type="ORF">DRJ31_01695</name>
</gene>
<dbReference type="Proteomes" id="UP000278475">
    <property type="component" value="Unassembled WGS sequence"/>
</dbReference>
<feature type="transmembrane region" description="Helical" evidence="1">
    <location>
        <begin position="115"/>
        <end position="134"/>
    </location>
</feature>
<dbReference type="InterPro" id="IPR011701">
    <property type="entry name" value="MFS"/>
</dbReference>
<keyword evidence="1" id="KW-0472">Membrane</keyword>
<dbReference type="InterPro" id="IPR020846">
    <property type="entry name" value="MFS_dom"/>
</dbReference>
<dbReference type="PROSITE" id="PS50850">
    <property type="entry name" value="MFS"/>
    <property type="match status" value="1"/>
</dbReference>
<sequence length="368" mass="39245">MLALLPAYLLMVLKIAPELVGVIEGIAESATAFLRLFSGALADIKGKRKLITTAGYALSNAVKPLMGLAYTWDSVLTIRVLDRVGKGIRTPPRDSMIADASVEGKVGRAFGVHRTLDQLGAVIGPLVAFALLPFLGYSGVFFSIAIPGGLAVLVIALFVKEPPMSAKLSRERFVKGFSKLFKGSFAYYMASVAAYSLASFSFIFVIYRASELAGLDPSTTVLLYALIQAFHVASGIPAGELFDRVGGVKAVAISYLTLTLCYLMLSLKLPALMVFLALAVYGLHKGFIETTQRAIIPSLVDPRYKNSAYGLYNTMVGAAILPSNILAGFLYSAFGGWAVFIFGTISSLLATALLLPITRRKASTSITA</sequence>
<dbReference type="CDD" id="cd17370">
    <property type="entry name" value="MFS_MJ1317_like"/>
    <property type="match status" value="1"/>
</dbReference>
<dbReference type="Gene3D" id="1.20.1250.20">
    <property type="entry name" value="MFS general substrate transporter like domains"/>
    <property type="match status" value="1"/>
</dbReference>
<feature type="transmembrane region" description="Helical" evidence="1">
    <location>
        <begin position="309"/>
        <end position="331"/>
    </location>
</feature>
<dbReference type="EMBL" id="QMQV01000008">
    <property type="protein sequence ID" value="RLE50317.1"/>
    <property type="molecule type" value="Genomic_DNA"/>
</dbReference>
<dbReference type="InterPro" id="IPR036259">
    <property type="entry name" value="MFS_trans_sf"/>
</dbReference>
<dbReference type="Pfam" id="PF07690">
    <property type="entry name" value="MFS_1"/>
    <property type="match status" value="1"/>
</dbReference>
<dbReference type="GO" id="GO:0022857">
    <property type="term" value="F:transmembrane transporter activity"/>
    <property type="evidence" value="ECO:0007669"/>
    <property type="project" value="InterPro"/>
</dbReference>
<evidence type="ECO:0000256" key="1">
    <source>
        <dbReference type="SAM" id="Phobius"/>
    </source>
</evidence>
<feature type="transmembrane region" description="Helical" evidence="1">
    <location>
        <begin position="337"/>
        <end position="357"/>
    </location>
</feature>